<evidence type="ECO:0000256" key="1">
    <source>
        <dbReference type="SAM" id="SignalP"/>
    </source>
</evidence>
<feature type="chain" id="PRO_5042030303" description="Secreted protein" evidence="1">
    <location>
        <begin position="21"/>
        <end position="151"/>
    </location>
</feature>
<proteinExistence type="predicted"/>
<accession>A0AAD3TE35</accession>
<dbReference type="EMBL" id="BSYO01000034">
    <property type="protein sequence ID" value="GMH28340.1"/>
    <property type="molecule type" value="Genomic_DNA"/>
</dbReference>
<gene>
    <name evidence="2" type="ORF">Nepgr_030183</name>
</gene>
<reference evidence="2" key="1">
    <citation type="submission" date="2023-05" db="EMBL/GenBank/DDBJ databases">
        <title>Nepenthes gracilis genome sequencing.</title>
        <authorList>
            <person name="Fukushima K."/>
        </authorList>
    </citation>
    <scope>NUCLEOTIDE SEQUENCE</scope>
    <source>
        <strain evidence="2">SING2019-196</strain>
    </source>
</reference>
<evidence type="ECO:0000313" key="2">
    <source>
        <dbReference type="EMBL" id="GMH28340.1"/>
    </source>
</evidence>
<evidence type="ECO:0008006" key="4">
    <source>
        <dbReference type="Google" id="ProtNLM"/>
    </source>
</evidence>
<organism evidence="2 3">
    <name type="scientific">Nepenthes gracilis</name>
    <name type="common">Slender pitcher plant</name>
    <dbReference type="NCBI Taxonomy" id="150966"/>
    <lineage>
        <taxon>Eukaryota</taxon>
        <taxon>Viridiplantae</taxon>
        <taxon>Streptophyta</taxon>
        <taxon>Embryophyta</taxon>
        <taxon>Tracheophyta</taxon>
        <taxon>Spermatophyta</taxon>
        <taxon>Magnoliopsida</taxon>
        <taxon>eudicotyledons</taxon>
        <taxon>Gunneridae</taxon>
        <taxon>Pentapetalae</taxon>
        <taxon>Caryophyllales</taxon>
        <taxon>Nepenthaceae</taxon>
        <taxon>Nepenthes</taxon>
    </lineage>
</organism>
<comment type="caution">
    <text evidence="2">The sequence shown here is derived from an EMBL/GenBank/DDBJ whole genome shotgun (WGS) entry which is preliminary data.</text>
</comment>
<keyword evidence="1" id="KW-0732">Signal</keyword>
<protein>
    <recommendedName>
        <fullName evidence="4">Secreted protein</fullName>
    </recommendedName>
</protein>
<feature type="signal peptide" evidence="1">
    <location>
        <begin position="1"/>
        <end position="20"/>
    </location>
</feature>
<sequence length="151" mass="16269">MFRLFLPSAVVVLVTLTAYGRVRNAAVVVVSGGGTPVPVPFLWRGGSRHCARCRVQQWADGSAQPPLRRLLSVVHGFARLYHSLSVVLGCLKIGLSHCVLLLVAILMSLELCLGPKSKVSVFVARSRHALSAKSKVGVFMAHSRRTLGVKS</sequence>
<name>A0AAD3TE35_NEPGR</name>
<keyword evidence="3" id="KW-1185">Reference proteome</keyword>
<dbReference type="Proteomes" id="UP001279734">
    <property type="component" value="Unassembled WGS sequence"/>
</dbReference>
<evidence type="ECO:0000313" key="3">
    <source>
        <dbReference type="Proteomes" id="UP001279734"/>
    </source>
</evidence>
<dbReference type="AlphaFoldDB" id="A0AAD3TE35"/>